<organism evidence="13 14">
    <name type="scientific">Nocardioides zeae</name>
    <dbReference type="NCBI Taxonomy" id="1457234"/>
    <lineage>
        <taxon>Bacteria</taxon>
        <taxon>Bacillati</taxon>
        <taxon>Actinomycetota</taxon>
        <taxon>Actinomycetes</taxon>
        <taxon>Propionibacteriales</taxon>
        <taxon>Nocardioidaceae</taxon>
        <taxon>Nocardioides</taxon>
    </lineage>
</organism>
<dbReference type="PRINTS" id="PR00344">
    <property type="entry name" value="BCTRLSENSOR"/>
</dbReference>
<comment type="subcellular location">
    <subcellularLocation>
        <location evidence="2">Cell membrane</location>
    </subcellularLocation>
</comment>
<evidence type="ECO:0000259" key="12">
    <source>
        <dbReference type="PROSITE" id="PS50109"/>
    </source>
</evidence>
<dbReference type="PROSITE" id="PS50109">
    <property type="entry name" value="HIS_KIN"/>
    <property type="match status" value="1"/>
</dbReference>
<proteinExistence type="predicted"/>
<dbReference type="SMART" id="SM00387">
    <property type="entry name" value="HATPase_c"/>
    <property type="match status" value="1"/>
</dbReference>
<dbReference type="Pfam" id="PF00512">
    <property type="entry name" value="HisKA"/>
    <property type="match status" value="1"/>
</dbReference>
<dbReference type="Gene3D" id="3.30.565.10">
    <property type="entry name" value="Histidine kinase-like ATPase, C-terminal domain"/>
    <property type="match status" value="1"/>
</dbReference>
<protein>
    <recommendedName>
        <fullName evidence="3">histidine kinase</fullName>
        <ecNumber evidence="3">2.7.13.3</ecNumber>
    </recommendedName>
</protein>
<keyword evidence="4" id="KW-1003">Cell membrane</keyword>
<dbReference type="CDD" id="cd16922">
    <property type="entry name" value="HATPase_EvgS-ArcB-TorS-like"/>
    <property type="match status" value="1"/>
</dbReference>
<dbReference type="InterPro" id="IPR003594">
    <property type="entry name" value="HATPase_dom"/>
</dbReference>
<dbReference type="InterPro" id="IPR005467">
    <property type="entry name" value="His_kinase_dom"/>
</dbReference>
<dbReference type="GO" id="GO:0000155">
    <property type="term" value="F:phosphorelay sensor kinase activity"/>
    <property type="evidence" value="ECO:0007669"/>
    <property type="project" value="InterPro"/>
</dbReference>
<dbReference type="Gene3D" id="1.10.287.130">
    <property type="match status" value="1"/>
</dbReference>
<evidence type="ECO:0000256" key="8">
    <source>
        <dbReference type="ARBA" id="ARBA00022777"/>
    </source>
</evidence>
<evidence type="ECO:0000256" key="2">
    <source>
        <dbReference type="ARBA" id="ARBA00004236"/>
    </source>
</evidence>
<dbReference type="InterPro" id="IPR003661">
    <property type="entry name" value="HisK_dim/P_dom"/>
</dbReference>
<comment type="catalytic activity">
    <reaction evidence="1">
        <text>ATP + protein L-histidine = ADP + protein N-phospho-L-histidine.</text>
        <dbReference type="EC" id="2.7.13.3"/>
    </reaction>
</comment>
<dbReference type="InterPro" id="IPR036890">
    <property type="entry name" value="HATPase_C_sf"/>
</dbReference>
<dbReference type="SUPFAM" id="SSF55874">
    <property type="entry name" value="ATPase domain of HSP90 chaperone/DNA topoisomerase II/histidine kinase"/>
    <property type="match status" value="1"/>
</dbReference>
<dbReference type="RefSeq" id="WP_163770809.1">
    <property type="nucleotide sequence ID" value="NZ_JAAGXA010000002.1"/>
</dbReference>
<evidence type="ECO:0000256" key="11">
    <source>
        <dbReference type="ARBA" id="ARBA00023136"/>
    </source>
</evidence>
<evidence type="ECO:0000256" key="3">
    <source>
        <dbReference type="ARBA" id="ARBA00012438"/>
    </source>
</evidence>
<name>A0A6P0HFZ5_9ACTN</name>
<evidence type="ECO:0000256" key="1">
    <source>
        <dbReference type="ARBA" id="ARBA00000085"/>
    </source>
</evidence>
<dbReference type="EMBL" id="JAAGXA010000002">
    <property type="protein sequence ID" value="NEN77446.1"/>
    <property type="molecule type" value="Genomic_DNA"/>
</dbReference>
<reference evidence="13 14" key="1">
    <citation type="journal article" date="2014" name="Int. J. Syst. Evol. Microbiol.">
        <title>Nocardioides zeae sp. nov., isolated from the stem of Zea mays.</title>
        <authorList>
            <person name="Glaeser S.P."/>
            <person name="McInroy J.A."/>
            <person name="Busse H.J."/>
            <person name="Kampfer P."/>
        </authorList>
    </citation>
    <scope>NUCLEOTIDE SEQUENCE [LARGE SCALE GENOMIC DNA]</scope>
    <source>
        <strain evidence="13 14">JCM 30728</strain>
    </source>
</reference>
<dbReference type="Pfam" id="PF02518">
    <property type="entry name" value="HATPase_c"/>
    <property type="match status" value="1"/>
</dbReference>
<evidence type="ECO:0000256" key="10">
    <source>
        <dbReference type="ARBA" id="ARBA00023012"/>
    </source>
</evidence>
<dbReference type="GO" id="GO:0005886">
    <property type="term" value="C:plasma membrane"/>
    <property type="evidence" value="ECO:0007669"/>
    <property type="project" value="UniProtKB-SubCell"/>
</dbReference>
<keyword evidence="5" id="KW-0597">Phosphoprotein</keyword>
<dbReference type="InterPro" id="IPR036097">
    <property type="entry name" value="HisK_dim/P_sf"/>
</dbReference>
<evidence type="ECO:0000313" key="13">
    <source>
        <dbReference type="EMBL" id="NEN77446.1"/>
    </source>
</evidence>
<dbReference type="SMART" id="SM00388">
    <property type="entry name" value="HisKA"/>
    <property type="match status" value="1"/>
</dbReference>
<dbReference type="EC" id="2.7.13.3" evidence="3"/>
<gene>
    <name evidence="13" type="ORF">G3T38_04055</name>
</gene>
<evidence type="ECO:0000256" key="4">
    <source>
        <dbReference type="ARBA" id="ARBA00022475"/>
    </source>
</evidence>
<dbReference type="GO" id="GO:0005524">
    <property type="term" value="F:ATP binding"/>
    <property type="evidence" value="ECO:0007669"/>
    <property type="project" value="UniProtKB-KW"/>
</dbReference>
<keyword evidence="6" id="KW-0808">Transferase</keyword>
<sequence length="494" mass="51994">MDAGAGVLLVVEDPDDPRGARVAVSRGAVPAGLRERLLDAAVVRRVPADLPDGGSVVEVPGLAAYALLWAEDSAGADDRGAAEQVRQATAARAAVRAAVAAEDPGAVLAASESELLRALGASAVKTRIYEGVPGTDALHAIPSRLPPVPDALQPTFRRIMEACWRTQETWSLAADDLDRVEELADDRYAHLLLGGWIVDLARIGLSRALLAPVGAGETCLGVFGVFRGAEDPPWSDAERATALDLGHDLGQVVLAARARHLERRAADELRRLEQYRGRMITTLAHELRTPLTTISAALDLMPEPAEGDLDAAAYIRRGVDLMGSTIDNLLVVTQAQSPRAAVSTPCDVATAARWAVEAVAVTAAAKSIALGLDVPDDAPLALADPTDLGHVLSNLVGNAVKYTPHGGTVRVAVVADADHVRIEVHDTGIGISDTDQRHLFTEFFRSTNPAALEQSGSGLGLTIVRRLVERLGGRVEVASELGRGSCFSVELPRA</sequence>
<dbReference type="AlphaFoldDB" id="A0A6P0HFZ5"/>
<evidence type="ECO:0000313" key="14">
    <source>
        <dbReference type="Proteomes" id="UP000468687"/>
    </source>
</evidence>
<keyword evidence="10" id="KW-0902">Two-component regulatory system</keyword>
<dbReference type="FunFam" id="3.30.565.10:FF:000023">
    <property type="entry name" value="PAS domain-containing sensor histidine kinase"/>
    <property type="match status" value="1"/>
</dbReference>
<evidence type="ECO:0000256" key="6">
    <source>
        <dbReference type="ARBA" id="ARBA00022679"/>
    </source>
</evidence>
<comment type="caution">
    <text evidence="13">The sequence shown here is derived from an EMBL/GenBank/DDBJ whole genome shotgun (WGS) entry which is preliminary data.</text>
</comment>
<keyword evidence="8 13" id="KW-0418">Kinase</keyword>
<keyword evidence="9" id="KW-0067">ATP-binding</keyword>
<evidence type="ECO:0000256" key="9">
    <source>
        <dbReference type="ARBA" id="ARBA00022840"/>
    </source>
</evidence>
<dbReference type="SUPFAM" id="SSF47384">
    <property type="entry name" value="Homodimeric domain of signal transducing histidine kinase"/>
    <property type="match status" value="1"/>
</dbReference>
<keyword evidence="7" id="KW-0547">Nucleotide-binding</keyword>
<dbReference type="CDD" id="cd00082">
    <property type="entry name" value="HisKA"/>
    <property type="match status" value="1"/>
</dbReference>
<dbReference type="PANTHER" id="PTHR43547">
    <property type="entry name" value="TWO-COMPONENT HISTIDINE KINASE"/>
    <property type="match status" value="1"/>
</dbReference>
<accession>A0A6P0HFZ5</accession>
<feature type="domain" description="Histidine kinase" evidence="12">
    <location>
        <begin position="282"/>
        <end position="494"/>
    </location>
</feature>
<keyword evidence="14" id="KW-1185">Reference proteome</keyword>
<dbReference type="PANTHER" id="PTHR43547:SF2">
    <property type="entry name" value="HYBRID SIGNAL TRANSDUCTION HISTIDINE KINASE C"/>
    <property type="match status" value="1"/>
</dbReference>
<dbReference type="Proteomes" id="UP000468687">
    <property type="component" value="Unassembled WGS sequence"/>
</dbReference>
<keyword evidence="11" id="KW-0472">Membrane</keyword>
<dbReference type="InterPro" id="IPR004358">
    <property type="entry name" value="Sig_transdc_His_kin-like_C"/>
</dbReference>
<evidence type="ECO:0000256" key="5">
    <source>
        <dbReference type="ARBA" id="ARBA00022553"/>
    </source>
</evidence>
<evidence type="ECO:0000256" key="7">
    <source>
        <dbReference type="ARBA" id="ARBA00022741"/>
    </source>
</evidence>